<evidence type="ECO:0000256" key="11">
    <source>
        <dbReference type="SAM" id="Coils"/>
    </source>
</evidence>
<evidence type="ECO:0000256" key="1">
    <source>
        <dbReference type="ARBA" id="ARBA00004114"/>
    </source>
</evidence>
<comment type="subcellular location">
    <subcellularLocation>
        <location evidence="1">Cytoplasm</location>
        <location evidence="1">Cytoskeleton</location>
        <location evidence="1">Microtubule organizing center</location>
        <location evidence="1">Centrosome</location>
        <location evidence="1">Centriole</location>
    </subcellularLocation>
    <subcellularLocation>
        <location evidence="2">Cytoplasm</location>
        <location evidence="2">Cytoskeleton</location>
        <location evidence="2">Spindle</location>
    </subcellularLocation>
</comment>
<dbReference type="OrthoDB" id="5980554at2759"/>
<dbReference type="FunCoup" id="A0A6P8J366">
    <property type="interactions" value="732"/>
</dbReference>
<dbReference type="PANTHER" id="PTHR31167:SF3">
    <property type="entry name" value="SPINDLE AND CENTRIOLE-ASSOCIATED PROTEIN 1"/>
    <property type="match status" value="1"/>
</dbReference>
<evidence type="ECO:0000313" key="14">
    <source>
        <dbReference type="RefSeq" id="XP_031574421.1"/>
    </source>
</evidence>
<dbReference type="GO" id="GO:0051301">
    <property type="term" value="P:cell division"/>
    <property type="evidence" value="ECO:0007669"/>
    <property type="project" value="UniProtKB-KW"/>
</dbReference>
<feature type="region of interest" description="Disordered" evidence="12">
    <location>
        <begin position="597"/>
        <end position="618"/>
    </location>
</feature>
<dbReference type="GO" id="GO:0090307">
    <property type="term" value="P:mitotic spindle assembly"/>
    <property type="evidence" value="ECO:0007669"/>
    <property type="project" value="InterPro"/>
</dbReference>
<feature type="region of interest" description="Disordered" evidence="12">
    <location>
        <begin position="677"/>
        <end position="719"/>
    </location>
</feature>
<organism evidence="13 14">
    <name type="scientific">Actinia tenebrosa</name>
    <name type="common">Australian red waratah sea anemone</name>
    <dbReference type="NCBI Taxonomy" id="6105"/>
    <lineage>
        <taxon>Eukaryota</taxon>
        <taxon>Metazoa</taxon>
        <taxon>Cnidaria</taxon>
        <taxon>Anthozoa</taxon>
        <taxon>Hexacorallia</taxon>
        <taxon>Actiniaria</taxon>
        <taxon>Actiniidae</taxon>
        <taxon>Actinia</taxon>
    </lineage>
</organism>
<evidence type="ECO:0000256" key="4">
    <source>
        <dbReference type="ARBA" id="ARBA00022490"/>
    </source>
</evidence>
<feature type="region of interest" description="Disordered" evidence="12">
    <location>
        <begin position="302"/>
        <end position="355"/>
    </location>
</feature>
<evidence type="ECO:0000256" key="8">
    <source>
        <dbReference type="ARBA" id="ARBA00023212"/>
    </source>
</evidence>
<feature type="compositionally biased region" description="Basic and acidic residues" evidence="12">
    <location>
        <begin position="77"/>
        <end position="97"/>
    </location>
</feature>
<evidence type="ECO:0000256" key="5">
    <source>
        <dbReference type="ARBA" id="ARBA00022618"/>
    </source>
</evidence>
<dbReference type="KEGG" id="aten:116308178"/>
<evidence type="ECO:0000256" key="9">
    <source>
        <dbReference type="ARBA" id="ARBA00023306"/>
    </source>
</evidence>
<feature type="compositionally biased region" description="Polar residues" evidence="12">
    <location>
        <begin position="687"/>
        <end position="705"/>
    </location>
</feature>
<name>A0A6P8J366_ACTTE</name>
<dbReference type="Pfam" id="PF15678">
    <property type="entry name" value="SPICE"/>
    <property type="match status" value="1"/>
</dbReference>
<feature type="region of interest" description="Disordered" evidence="12">
    <location>
        <begin position="257"/>
        <end position="281"/>
    </location>
</feature>
<proteinExistence type="predicted"/>
<dbReference type="Proteomes" id="UP000515163">
    <property type="component" value="Unplaced"/>
</dbReference>
<dbReference type="GO" id="GO:0005819">
    <property type="term" value="C:spindle"/>
    <property type="evidence" value="ECO:0007669"/>
    <property type="project" value="UniProtKB-SubCell"/>
</dbReference>
<feature type="region of interest" description="Disordered" evidence="12">
    <location>
        <begin position="1"/>
        <end position="101"/>
    </location>
</feature>
<dbReference type="RefSeq" id="XP_031574421.1">
    <property type="nucleotide sequence ID" value="XM_031718561.1"/>
</dbReference>
<accession>A0A6P8J366</accession>
<keyword evidence="4" id="KW-0963">Cytoplasm</keyword>
<keyword evidence="8" id="KW-0206">Cytoskeleton</keyword>
<reference evidence="14" key="1">
    <citation type="submission" date="2025-08" db="UniProtKB">
        <authorList>
            <consortium name="RefSeq"/>
        </authorList>
    </citation>
    <scope>IDENTIFICATION</scope>
    <source>
        <tissue evidence="14">Tentacle</tissue>
    </source>
</reference>
<dbReference type="GO" id="GO:0005814">
    <property type="term" value="C:centriole"/>
    <property type="evidence" value="ECO:0007669"/>
    <property type="project" value="UniProtKB-SubCell"/>
</dbReference>
<dbReference type="GO" id="GO:0051310">
    <property type="term" value="P:metaphase chromosome alignment"/>
    <property type="evidence" value="ECO:0007669"/>
    <property type="project" value="TreeGrafter"/>
</dbReference>
<keyword evidence="5" id="KW-0132">Cell division</keyword>
<dbReference type="GeneID" id="116308178"/>
<feature type="compositionally biased region" description="Basic and acidic residues" evidence="12">
    <location>
        <begin position="15"/>
        <end position="24"/>
    </location>
</feature>
<protein>
    <recommendedName>
        <fullName evidence="3">Spindle and centriole-associated protein 1</fullName>
    </recommendedName>
    <alternativeName>
        <fullName evidence="10">Coiled-coil domain-containing protein 52</fullName>
    </alternativeName>
</protein>
<feature type="compositionally biased region" description="Basic residues" evidence="12">
    <location>
        <begin position="25"/>
        <end position="39"/>
    </location>
</feature>
<sequence length="755" mass="84924">MASRPSRGFLVGDGTLRRKNDRNKAAKRQTKFTQKKKKKPEWDDTVSDLNVYKASQDELRRRREAHKSKNASSGWAREVKRKENQSDTSPDHPDSSTKRKQAILQEILFGQDNFQSVLAETDTTMSAVKDLFGDDPKKFLGFPVVTAAPKSEKNSESRYIGGPVSEMLNSPTQLSILSESIMRTPALNELSDKTDSESSVSDEQIQEDAEKHEPQRTMFEPQLDLQHYRQLISHESNKECYKVEDVVPDRRMENQNLHSYPERSQSVHISQMSSDRVPTNTVKHASNVNTFARSDLVQHKSIGLPSVPDQVPSNERESQPKVAINPIREGKTKSQRQPKANDTSTSSSTSSLRSLEDLKKMVESLEDEIAEYEMETGRQPTTTTPQSRNFSGYTSSLIIAVTKLMKYLKETEIQRNAEAILRDQILQGFSEQRELIDALTNDIVQTQEQNMKLQSELHSYRQSTDNQLNYLRRELEFVLKSFEYHTVQSTIKTLHSTKPVSLDASSQTHEHSRGDIHTAQGSYRKAGTVEDCLRTQGALIPVSAPPRETSLNNQELNNRGIKDDHLQVTRKLNGCVTAVSNQDQGIGVTQQLDPPVEATQGTRSNTGHGISSVNQETHEDSLLVKSLIKDPIATRDLRNRLQGIALKQRTTAAIRNGSNTTVDKKTIKMQDENLHHPSPHVHFKLPQDNTTNRPCVNQRTDSSLPEKSPCISPIPHQEPVADVPNVQMTGLRKEKHVVVNLPSVWSDISSSTISV</sequence>
<dbReference type="GO" id="GO:0005813">
    <property type="term" value="C:centrosome"/>
    <property type="evidence" value="ECO:0007669"/>
    <property type="project" value="TreeGrafter"/>
</dbReference>
<dbReference type="PANTHER" id="PTHR31167">
    <property type="entry name" value="SPINDLE AND CENTRIOLE ASSOCIATED PROTEIN 1 SPICE1"/>
    <property type="match status" value="1"/>
</dbReference>
<dbReference type="InParanoid" id="A0A6P8J366"/>
<evidence type="ECO:0000256" key="10">
    <source>
        <dbReference type="ARBA" id="ARBA00030722"/>
    </source>
</evidence>
<evidence type="ECO:0000256" key="7">
    <source>
        <dbReference type="ARBA" id="ARBA00023054"/>
    </source>
</evidence>
<feature type="region of interest" description="Disordered" evidence="12">
    <location>
        <begin position="186"/>
        <end position="217"/>
    </location>
</feature>
<keyword evidence="9" id="KW-0131">Cell cycle</keyword>
<feature type="compositionally biased region" description="Polar residues" evidence="12">
    <location>
        <begin position="599"/>
        <end position="615"/>
    </location>
</feature>
<evidence type="ECO:0000256" key="2">
    <source>
        <dbReference type="ARBA" id="ARBA00004186"/>
    </source>
</evidence>
<evidence type="ECO:0000313" key="13">
    <source>
        <dbReference type="Proteomes" id="UP000515163"/>
    </source>
</evidence>
<keyword evidence="13" id="KW-1185">Reference proteome</keyword>
<evidence type="ECO:0000256" key="12">
    <source>
        <dbReference type="SAM" id="MobiDB-lite"/>
    </source>
</evidence>
<dbReference type="AlphaFoldDB" id="A0A6P8J366"/>
<dbReference type="InterPro" id="IPR031387">
    <property type="entry name" value="SPICE1"/>
</dbReference>
<dbReference type="GO" id="GO:0046599">
    <property type="term" value="P:regulation of centriole replication"/>
    <property type="evidence" value="ECO:0007669"/>
    <property type="project" value="TreeGrafter"/>
</dbReference>
<evidence type="ECO:0000256" key="3">
    <source>
        <dbReference type="ARBA" id="ARBA00018313"/>
    </source>
</evidence>
<keyword evidence="6" id="KW-0498">Mitosis</keyword>
<evidence type="ECO:0000256" key="6">
    <source>
        <dbReference type="ARBA" id="ARBA00022776"/>
    </source>
</evidence>
<keyword evidence="7 11" id="KW-0175">Coiled coil</keyword>
<gene>
    <name evidence="14" type="primary">LOC116308178</name>
</gene>
<feature type="coiled-coil region" evidence="11">
    <location>
        <begin position="429"/>
        <end position="463"/>
    </location>
</feature>